<dbReference type="Proteomes" id="UP000662074">
    <property type="component" value="Unassembled WGS sequence"/>
</dbReference>
<dbReference type="InterPro" id="IPR028082">
    <property type="entry name" value="Peripla_BP_I"/>
</dbReference>
<reference evidence="5" key="1">
    <citation type="journal article" date="2014" name="Int. J. Syst. Evol. Microbiol.">
        <title>Complete genome sequence of Corynebacterium casei LMG S-19264T (=DSM 44701T), isolated from a smear-ripened cheese.</title>
        <authorList>
            <consortium name="US DOE Joint Genome Institute (JGI-PGF)"/>
            <person name="Walter F."/>
            <person name="Albersmeier A."/>
            <person name="Kalinowski J."/>
            <person name="Ruckert C."/>
        </authorList>
    </citation>
    <scope>NUCLEOTIDE SEQUENCE</scope>
    <source>
        <strain evidence="5">CCM 8711</strain>
    </source>
</reference>
<dbReference type="RefSeq" id="WP_188413612.1">
    <property type="nucleotide sequence ID" value="NZ_BMDO01000001.1"/>
</dbReference>
<name>A0A917MZU1_9SPHI</name>
<reference evidence="5" key="2">
    <citation type="submission" date="2020-09" db="EMBL/GenBank/DDBJ databases">
        <authorList>
            <person name="Sun Q."/>
            <person name="Sedlacek I."/>
        </authorList>
    </citation>
    <scope>NUCLEOTIDE SEQUENCE</scope>
    <source>
        <strain evidence="5">CCM 8711</strain>
    </source>
</reference>
<dbReference type="InterPro" id="IPR046335">
    <property type="entry name" value="LacI/GalR-like_sensor"/>
</dbReference>
<keyword evidence="2" id="KW-0238">DNA-binding</keyword>
<dbReference type="InterPro" id="IPR000843">
    <property type="entry name" value="HTH_LacI"/>
</dbReference>
<dbReference type="Pfam" id="PF00356">
    <property type="entry name" value="LacI"/>
    <property type="match status" value="1"/>
</dbReference>
<evidence type="ECO:0000259" key="4">
    <source>
        <dbReference type="PROSITE" id="PS50932"/>
    </source>
</evidence>
<evidence type="ECO:0000256" key="3">
    <source>
        <dbReference type="ARBA" id="ARBA00023163"/>
    </source>
</evidence>
<dbReference type="PANTHER" id="PTHR30146:SF109">
    <property type="entry name" value="HTH-TYPE TRANSCRIPTIONAL REGULATOR GALS"/>
    <property type="match status" value="1"/>
</dbReference>
<gene>
    <name evidence="5" type="ORF">GCM10011425_05830</name>
</gene>
<evidence type="ECO:0000256" key="1">
    <source>
        <dbReference type="ARBA" id="ARBA00023015"/>
    </source>
</evidence>
<keyword evidence="1" id="KW-0805">Transcription regulation</keyword>
<dbReference type="GO" id="GO:0003700">
    <property type="term" value="F:DNA-binding transcription factor activity"/>
    <property type="evidence" value="ECO:0007669"/>
    <property type="project" value="TreeGrafter"/>
</dbReference>
<evidence type="ECO:0000313" key="5">
    <source>
        <dbReference type="EMBL" id="GGI49371.1"/>
    </source>
</evidence>
<dbReference type="SUPFAM" id="SSF47413">
    <property type="entry name" value="lambda repressor-like DNA-binding domains"/>
    <property type="match status" value="1"/>
</dbReference>
<dbReference type="SUPFAM" id="SSF53822">
    <property type="entry name" value="Periplasmic binding protein-like I"/>
    <property type="match status" value="1"/>
</dbReference>
<dbReference type="Gene3D" id="1.10.260.40">
    <property type="entry name" value="lambda repressor-like DNA-binding domains"/>
    <property type="match status" value="1"/>
</dbReference>
<accession>A0A917MZU1</accession>
<dbReference type="SMART" id="SM00354">
    <property type="entry name" value="HTH_LACI"/>
    <property type="match status" value="1"/>
</dbReference>
<evidence type="ECO:0000313" key="6">
    <source>
        <dbReference type="Proteomes" id="UP000662074"/>
    </source>
</evidence>
<keyword evidence="3" id="KW-0804">Transcription</keyword>
<dbReference type="PANTHER" id="PTHR30146">
    <property type="entry name" value="LACI-RELATED TRANSCRIPTIONAL REPRESSOR"/>
    <property type="match status" value="1"/>
</dbReference>
<protein>
    <submittedName>
        <fullName evidence="5">LacI family transcriptional regulator</fullName>
    </submittedName>
</protein>
<organism evidence="5 6">
    <name type="scientific">Mucilaginibacter galii</name>
    <dbReference type="NCBI Taxonomy" id="2005073"/>
    <lineage>
        <taxon>Bacteria</taxon>
        <taxon>Pseudomonadati</taxon>
        <taxon>Bacteroidota</taxon>
        <taxon>Sphingobacteriia</taxon>
        <taxon>Sphingobacteriales</taxon>
        <taxon>Sphingobacteriaceae</taxon>
        <taxon>Mucilaginibacter</taxon>
    </lineage>
</organism>
<evidence type="ECO:0000256" key="2">
    <source>
        <dbReference type="ARBA" id="ARBA00023125"/>
    </source>
</evidence>
<dbReference type="CDD" id="cd06267">
    <property type="entry name" value="PBP1_LacI_sugar_binding-like"/>
    <property type="match status" value="1"/>
</dbReference>
<feature type="domain" description="HTH lacI-type" evidence="4">
    <location>
        <begin position="8"/>
        <end position="62"/>
    </location>
</feature>
<dbReference type="GO" id="GO:0000976">
    <property type="term" value="F:transcription cis-regulatory region binding"/>
    <property type="evidence" value="ECO:0007669"/>
    <property type="project" value="TreeGrafter"/>
</dbReference>
<dbReference type="EMBL" id="BMDO01000001">
    <property type="protein sequence ID" value="GGI49371.1"/>
    <property type="molecule type" value="Genomic_DNA"/>
</dbReference>
<sequence length="341" mass="37948">MIKKAKQVTIYDIAKTLNISAATVSRALTGNVDVKSDTREKILNAASNMGYSSNNFASNLRKKQSKMIGVIVHRLNSHFLAETLAGIEKSLNMAGYHMIISQSHESVAAEIKATKAMLKNRVDGLLVSLCYDNDTTRHFDELINQGVPVVFFDRTPINGEYDHVKIDNFKAAYEMTMHLIRQGYKRILHITASQRRDVYADRLAGYKQALQDSNIAFNKDLVLVTDLNPEYGVEAANYIMNMKARPDAVFTVNDFLAVTCMKALQKMGISVPRDIAFAGFNNDPISKLVTPSLTTVNYDGVKIGQLAARTLLNKLTEKINAKSNIVMAHELVVRESSVKKN</sequence>
<dbReference type="AlphaFoldDB" id="A0A917MZU1"/>
<comment type="caution">
    <text evidence="5">The sequence shown here is derived from an EMBL/GenBank/DDBJ whole genome shotgun (WGS) entry which is preliminary data.</text>
</comment>
<dbReference type="Gene3D" id="3.40.50.2300">
    <property type="match status" value="2"/>
</dbReference>
<dbReference type="PROSITE" id="PS50932">
    <property type="entry name" value="HTH_LACI_2"/>
    <property type="match status" value="1"/>
</dbReference>
<dbReference type="Pfam" id="PF13377">
    <property type="entry name" value="Peripla_BP_3"/>
    <property type="match status" value="1"/>
</dbReference>
<keyword evidence="6" id="KW-1185">Reference proteome</keyword>
<proteinExistence type="predicted"/>
<dbReference type="InterPro" id="IPR010982">
    <property type="entry name" value="Lambda_DNA-bd_dom_sf"/>
</dbReference>
<dbReference type="CDD" id="cd01392">
    <property type="entry name" value="HTH_LacI"/>
    <property type="match status" value="1"/>
</dbReference>